<dbReference type="FunFam" id="3.40.390.10:FF:000009">
    <property type="entry name" value="Oligopeptidase A"/>
    <property type="match status" value="1"/>
</dbReference>
<dbReference type="PANTHER" id="PTHR43660:SF1">
    <property type="entry name" value="DIPEPTIDYL CARBOXYPEPTIDASE"/>
    <property type="match status" value="1"/>
</dbReference>
<keyword evidence="10" id="KW-1185">Reference proteome</keyword>
<keyword evidence="6 7" id="KW-0482">Metalloprotease</keyword>
<evidence type="ECO:0000256" key="3">
    <source>
        <dbReference type="ARBA" id="ARBA00022723"/>
    </source>
</evidence>
<dbReference type="InterPro" id="IPR034005">
    <property type="entry name" value="M3A_DCP"/>
</dbReference>
<gene>
    <name evidence="9" type="primary">dcp</name>
    <name evidence="9" type="ORF">Pan44_11730</name>
</gene>
<keyword evidence="2 7" id="KW-0645">Protease</keyword>
<dbReference type="GO" id="GO:0046872">
    <property type="term" value="F:metal ion binding"/>
    <property type="evidence" value="ECO:0007669"/>
    <property type="project" value="UniProtKB-UniRule"/>
</dbReference>
<dbReference type="FunCoup" id="A0A517SAL0">
    <property type="interactions" value="234"/>
</dbReference>
<dbReference type="InterPro" id="IPR024077">
    <property type="entry name" value="Neurolysin/TOP_dom2"/>
</dbReference>
<dbReference type="EC" id="3.4.15.5" evidence="9"/>
<dbReference type="InterPro" id="IPR001567">
    <property type="entry name" value="Pept_M3A_M3B_dom"/>
</dbReference>
<keyword evidence="3 7" id="KW-0479">Metal-binding</keyword>
<dbReference type="InterPro" id="IPR024079">
    <property type="entry name" value="MetalloPept_cat_dom_sf"/>
</dbReference>
<reference evidence="9 10" key="1">
    <citation type="submission" date="2019-02" db="EMBL/GenBank/DDBJ databases">
        <title>Deep-cultivation of Planctomycetes and their phenomic and genomic characterization uncovers novel biology.</title>
        <authorList>
            <person name="Wiegand S."/>
            <person name="Jogler M."/>
            <person name="Boedeker C."/>
            <person name="Pinto D."/>
            <person name="Vollmers J."/>
            <person name="Rivas-Marin E."/>
            <person name="Kohn T."/>
            <person name="Peeters S.H."/>
            <person name="Heuer A."/>
            <person name="Rast P."/>
            <person name="Oberbeckmann S."/>
            <person name="Bunk B."/>
            <person name="Jeske O."/>
            <person name="Meyerdierks A."/>
            <person name="Storesund J.E."/>
            <person name="Kallscheuer N."/>
            <person name="Luecker S."/>
            <person name="Lage O.M."/>
            <person name="Pohl T."/>
            <person name="Merkel B.J."/>
            <person name="Hornburger P."/>
            <person name="Mueller R.-W."/>
            <person name="Bruemmer F."/>
            <person name="Labrenz M."/>
            <person name="Spormann A.M."/>
            <person name="Op den Camp H."/>
            <person name="Overmann J."/>
            <person name="Amann R."/>
            <person name="Jetten M.S.M."/>
            <person name="Mascher T."/>
            <person name="Medema M.H."/>
            <person name="Devos D.P."/>
            <person name="Kaster A.-K."/>
            <person name="Ovreas L."/>
            <person name="Rohde M."/>
            <person name="Galperin M.Y."/>
            <person name="Jogler C."/>
        </authorList>
    </citation>
    <scope>NUCLEOTIDE SEQUENCE [LARGE SCALE GENOMIC DNA]</scope>
    <source>
        <strain evidence="9 10">Pan44</strain>
    </source>
</reference>
<evidence type="ECO:0000259" key="8">
    <source>
        <dbReference type="Pfam" id="PF01432"/>
    </source>
</evidence>
<dbReference type="InParanoid" id="A0A517SAL0"/>
<dbReference type="OrthoDB" id="9773538at2"/>
<evidence type="ECO:0000256" key="4">
    <source>
        <dbReference type="ARBA" id="ARBA00022801"/>
    </source>
</evidence>
<sequence length="728" mass="81285">MRTLRQPRNGSQRAGRFTMAVAGACFAICVTTGAPRLAADASGKSAALPPDNPFAVVSGLPFQTPPFDKFKNEHFKPAFLAGMKEQLDEMKAIAGQKAEPTFENTIVAIEKSGSLLTRVAAVFDSLTSAHKNSGLQDIETELAPVRTAHADNILLNRPLFQRVEKLWQNKDSLGLTEEQSELLKEHYERFLRAGAKLTDEQQGRIRSINEQLSKLETKFEENLLAITKERAVVVDTAAELDGMTPAEIAAAADAAKERGLEGKYLLQIQNTTRVPILTSLNNRAVRQRVWEASAYRGLGRNGGVDNRAVVLEIAQLRAEKAAALGYANHAAYKLQSQLARTPEKARKLLTDLVPGVMEKVKEEARDLEAMIRESGETHKLAPWDWEYYSEKVGKKRFDVDEAQVKPYFKLDTVLKDGVFFTMNKLYGISFRERTDLPVYQKEVRVFDVLDKDGSQIGLFYADYFKRDTKRGGAWMTNFVEQSKLLNQKPVVVNCLNIPLPAEGEPPLISFDNVTTLFHEMGHGVHGLFSDVTYPTVAGANTPRDFVEFPSTFEEDWAIQPEILANYAKHYQTGEPIQKELLDKVIRSKKHNKGFETLEYLSAALLDLEWHSLTSDQIPDDVEAFEAEVLKKAGVDHPAVPPRYKSAYFAHIWGGGYSAGYYAYLASEVLAADAFAHMMEHGGCTAQNGESFRREILSRGSSRDPMKSYKAFRGKEPTVDALLIRRGLK</sequence>
<evidence type="ECO:0000256" key="7">
    <source>
        <dbReference type="RuleBase" id="RU003435"/>
    </source>
</evidence>
<dbReference type="SUPFAM" id="SSF55486">
    <property type="entry name" value="Metalloproteases ('zincins'), catalytic domain"/>
    <property type="match status" value="1"/>
</dbReference>
<comment type="similarity">
    <text evidence="1 7">Belongs to the peptidase M3 family.</text>
</comment>
<dbReference type="Gene3D" id="3.40.390.10">
    <property type="entry name" value="Collagenase (Catalytic Domain)"/>
    <property type="match status" value="1"/>
</dbReference>
<evidence type="ECO:0000313" key="10">
    <source>
        <dbReference type="Proteomes" id="UP000315700"/>
    </source>
</evidence>
<name>A0A517SAL0_9PLAN</name>
<keyword evidence="5 7" id="KW-0862">Zinc</keyword>
<dbReference type="Proteomes" id="UP000315700">
    <property type="component" value="Chromosome"/>
</dbReference>
<keyword evidence="9" id="KW-0121">Carboxypeptidase</keyword>
<dbReference type="PANTHER" id="PTHR43660">
    <property type="entry name" value="DIPEPTIDYL CARBOXYPEPTIDASE"/>
    <property type="match status" value="1"/>
</dbReference>
<dbReference type="GO" id="GO:0005829">
    <property type="term" value="C:cytosol"/>
    <property type="evidence" value="ECO:0007669"/>
    <property type="project" value="TreeGrafter"/>
</dbReference>
<dbReference type="GO" id="GO:0004180">
    <property type="term" value="F:carboxypeptidase activity"/>
    <property type="evidence" value="ECO:0007669"/>
    <property type="project" value="UniProtKB-KW"/>
</dbReference>
<organism evidence="9 10">
    <name type="scientific">Caulifigura coniformis</name>
    <dbReference type="NCBI Taxonomy" id="2527983"/>
    <lineage>
        <taxon>Bacteria</taxon>
        <taxon>Pseudomonadati</taxon>
        <taxon>Planctomycetota</taxon>
        <taxon>Planctomycetia</taxon>
        <taxon>Planctomycetales</taxon>
        <taxon>Planctomycetaceae</taxon>
        <taxon>Caulifigura</taxon>
    </lineage>
</organism>
<dbReference type="GO" id="GO:0006508">
    <property type="term" value="P:proteolysis"/>
    <property type="evidence" value="ECO:0007669"/>
    <property type="project" value="UniProtKB-KW"/>
</dbReference>
<dbReference type="KEGG" id="ccos:Pan44_11730"/>
<evidence type="ECO:0000256" key="5">
    <source>
        <dbReference type="ARBA" id="ARBA00022833"/>
    </source>
</evidence>
<evidence type="ECO:0000256" key="2">
    <source>
        <dbReference type="ARBA" id="ARBA00022670"/>
    </source>
</evidence>
<proteinExistence type="inferred from homology"/>
<dbReference type="EMBL" id="CP036271">
    <property type="protein sequence ID" value="QDT53158.1"/>
    <property type="molecule type" value="Genomic_DNA"/>
</dbReference>
<dbReference type="InterPro" id="IPR045090">
    <property type="entry name" value="Pept_M3A_M3B"/>
</dbReference>
<dbReference type="Pfam" id="PF01432">
    <property type="entry name" value="Peptidase_M3"/>
    <property type="match status" value="1"/>
</dbReference>
<dbReference type="Gene3D" id="1.10.1370.10">
    <property type="entry name" value="Neurolysin, domain 3"/>
    <property type="match status" value="1"/>
</dbReference>
<evidence type="ECO:0000256" key="6">
    <source>
        <dbReference type="ARBA" id="ARBA00023049"/>
    </source>
</evidence>
<keyword evidence="4 7" id="KW-0378">Hydrolase</keyword>
<comment type="cofactor">
    <cofactor evidence="7">
        <name>Zn(2+)</name>
        <dbReference type="ChEBI" id="CHEBI:29105"/>
    </cofactor>
    <text evidence="7">Binds 1 zinc ion.</text>
</comment>
<dbReference type="CDD" id="cd06456">
    <property type="entry name" value="M3A_DCP"/>
    <property type="match status" value="1"/>
</dbReference>
<dbReference type="GO" id="GO:0008241">
    <property type="term" value="F:peptidyl-dipeptidase activity"/>
    <property type="evidence" value="ECO:0007669"/>
    <property type="project" value="UniProtKB-EC"/>
</dbReference>
<dbReference type="GO" id="GO:0004222">
    <property type="term" value="F:metalloendopeptidase activity"/>
    <property type="evidence" value="ECO:0007669"/>
    <property type="project" value="InterPro"/>
</dbReference>
<evidence type="ECO:0000256" key="1">
    <source>
        <dbReference type="ARBA" id="ARBA00006040"/>
    </source>
</evidence>
<feature type="domain" description="Peptidase M3A/M3B catalytic" evidence="8">
    <location>
        <begin position="277"/>
        <end position="725"/>
    </location>
</feature>
<protein>
    <submittedName>
        <fullName evidence="9">Peptidyl-dipeptidase dcp</fullName>
        <ecNumber evidence="9">3.4.15.5</ecNumber>
    </submittedName>
</protein>
<dbReference type="RefSeq" id="WP_145028136.1">
    <property type="nucleotide sequence ID" value="NZ_CP036271.1"/>
</dbReference>
<dbReference type="AlphaFoldDB" id="A0A517SAL0"/>
<accession>A0A517SAL0</accession>
<evidence type="ECO:0000313" key="9">
    <source>
        <dbReference type="EMBL" id="QDT53158.1"/>
    </source>
</evidence>